<dbReference type="PROSITE" id="PS51898">
    <property type="entry name" value="TYR_RECOMBINASE"/>
    <property type="match status" value="1"/>
</dbReference>
<dbReference type="GO" id="GO:0006310">
    <property type="term" value="P:DNA recombination"/>
    <property type="evidence" value="ECO:0007669"/>
    <property type="project" value="UniProtKB-KW"/>
</dbReference>
<name>X1PND8_9ZZZZ</name>
<sequence>TLTTDECHRLLNALRISLGTPKQIRRGFRNYTLALVMLDAGLRVSEAIGLDVTDLIFNNAPVTSILVRQEISKNHEERLIAVSTRLSEAISQMNESHWSGAPANVQHKAFTSGRGEESLTRRQVHKIISFAAVAALGRSVHPHVLRHTFASKLMRVTNMRTVQELLGHKNITSTQIYTHPNEQDKRKAIEKMDRSEVSPDPASH</sequence>
<dbReference type="PANTHER" id="PTHR30349:SF41">
    <property type="entry name" value="INTEGRASE_RECOMBINASE PROTEIN MJ0367-RELATED"/>
    <property type="match status" value="1"/>
</dbReference>
<evidence type="ECO:0000256" key="2">
    <source>
        <dbReference type="ARBA" id="ARBA00023172"/>
    </source>
</evidence>
<dbReference type="InterPro" id="IPR011010">
    <property type="entry name" value="DNA_brk_join_enz"/>
</dbReference>
<evidence type="ECO:0000259" key="4">
    <source>
        <dbReference type="PROSITE" id="PS51898"/>
    </source>
</evidence>
<feature type="domain" description="Tyr recombinase" evidence="4">
    <location>
        <begin position="1"/>
        <end position="190"/>
    </location>
</feature>
<dbReference type="InterPro" id="IPR050090">
    <property type="entry name" value="Tyrosine_recombinase_XerCD"/>
</dbReference>
<organism evidence="5">
    <name type="scientific">marine sediment metagenome</name>
    <dbReference type="NCBI Taxonomy" id="412755"/>
    <lineage>
        <taxon>unclassified sequences</taxon>
        <taxon>metagenomes</taxon>
        <taxon>ecological metagenomes</taxon>
    </lineage>
</organism>
<keyword evidence="1" id="KW-0238">DNA-binding</keyword>
<keyword evidence="2" id="KW-0233">DNA recombination</keyword>
<dbReference type="GO" id="GO:0015074">
    <property type="term" value="P:DNA integration"/>
    <property type="evidence" value="ECO:0007669"/>
    <property type="project" value="InterPro"/>
</dbReference>
<gene>
    <name evidence="5" type="ORF">S06H3_55444</name>
</gene>
<dbReference type="Pfam" id="PF00589">
    <property type="entry name" value="Phage_integrase"/>
    <property type="match status" value="1"/>
</dbReference>
<dbReference type="InterPro" id="IPR002104">
    <property type="entry name" value="Integrase_catalytic"/>
</dbReference>
<evidence type="ECO:0000256" key="3">
    <source>
        <dbReference type="SAM" id="MobiDB-lite"/>
    </source>
</evidence>
<accession>X1PND8</accession>
<proteinExistence type="predicted"/>
<feature type="region of interest" description="Disordered" evidence="3">
    <location>
        <begin position="179"/>
        <end position="204"/>
    </location>
</feature>
<comment type="caution">
    <text evidence="5">The sequence shown here is derived from an EMBL/GenBank/DDBJ whole genome shotgun (WGS) entry which is preliminary data.</text>
</comment>
<dbReference type="EMBL" id="BARV01035546">
    <property type="protein sequence ID" value="GAI57797.1"/>
    <property type="molecule type" value="Genomic_DNA"/>
</dbReference>
<evidence type="ECO:0000256" key="1">
    <source>
        <dbReference type="ARBA" id="ARBA00023125"/>
    </source>
</evidence>
<evidence type="ECO:0000313" key="5">
    <source>
        <dbReference type="EMBL" id="GAI57797.1"/>
    </source>
</evidence>
<dbReference type="SUPFAM" id="SSF56349">
    <property type="entry name" value="DNA breaking-rejoining enzymes"/>
    <property type="match status" value="1"/>
</dbReference>
<dbReference type="InterPro" id="IPR013762">
    <property type="entry name" value="Integrase-like_cat_sf"/>
</dbReference>
<dbReference type="Gene3D" id="1.10.443.10">
    <property type="entry name" value="Intergrase catalytic core"/>
    <property type="match status" value="1"/>
</dbReference>
<reference evidence="5" key="1">
    <citation type="journal article" date="2014" name="Front. Microbiol.">
        <title>High frequency of phylogenetically diverse reductive dehalogenase-homologous genes in deep subseafloor sedimentary metagenomes.</title>
        <authorList>
            <person name="Kawai M."/>
            <person name="Futagami T."/>
            <person name="Toyoda A."/>
            <person name="Takaki Y."/>
            <person name="Nishi S."/>
            <person name="Hori S."/>
            <person name="Arai W."/>
            <person name="Tsubouchi T."/>
            <person name="Morono Y."/>
            <person name="Uchiyama I."/>
            <person name="Ito T."/>
            <person name="Fujiyama A."/>
            <person name="Inagaki F."/>
            <person name="Takami H."/>
        </authorList>
    </citation>
    <scope>NUCLEOTIDE SEQUENCE</scope>
    <source>
        <strain evidence="5">Expedition CK06-06</strain>
    </source>
</reference>
<dbReference type="AlphaFoldDB" id="X1PND8"/>
<protein>
    <recommendedName>
        <fullName evidence="4">Tyr recombinase domain-containing protein</fullName>
    </recommendedName>
</protein>
<feature type="non-terminal residue" evidence="5">
    <location>
        <position position="1"/>
    </location>
</feature>
<feature type="compositionally biased region" description="Basic and acidic residues" evidence="3">
    <location>
        <begin position="181"/>
        <end position="204"/>
    </location>
</feature>
<dbReference type="PANTHER" id="PTHR30349">
    <property type="entry name" value="PHAGE INTEGRASE-RELATED"/>
    <property type="match status" value="1"/>
</dbReference>
<dbReference type="GO" id="GO:0003677">
    <property type="term" value="F:DNA binding"/>
    <property type="evidence" value="ECO:0007669"/>
    <property type="project" value="UniProtKB-KW"/>
</dbReference>